<dbReference type="AlphaFoldDB" id="A0A7M7Q053"/>
<evidence type="ECO:0000256" key="1">
    <source>
        <dbReference type="ARBA" id="ARBA00022441"/>
    </source>
</evidence>
<sequence length="696" mass="76518">MENNFPRRDCHSRGGGGGSGFSPPRQANGGSGGGSSAAAVAPRVSPLLASSAPSTSSSSSSSSNNNNSGLGEASTSSSSRSRRPKMETQKDKELRGKAHQYYKALPPALAPTPSSTSASASCCSSAAAVGAAALADKQFVYQNPDHCASSFPTFEHIRRQGKLCDVTLKVDDQSFSAHRLVLAATIPYFNGMFLNDMAESKQKNITLQGFDSTALEAFINFAYSGRIILTNDNVQSIMVGASFLGLHNVKNACADFLKSRFHPHNVLGIRNFADMLSCTPLLDQSTKYIYRFFEDVSQSEEFLNLGFDDLRELIGNDDLNINTEKEVFEAVIRWLKHDVEARKDKFPELLALVRLPLLSPEYLVDHVAKEELVRTSHQCRDLLDEAKDYHLVPNRRYLIDNIRIRPRCNFVMGHIFAVGGLTKFGDSLSTVEVYDPFSGKWKTSEAMTTLRSRVGVAVHKNKLYAFGGYNGSERLSTVEVYDPYQKCWKIIAPMHCKRSAVGTAALNDYIYVCGGYDGVTSLKTVERYCPESDKWKMVCTMNKHRSAGGVVAFQGYIYALGGHDGLSIYDSVERYDPRMDTWTVVKPMLTRRCRLGVATLNGKLYVCGGYDGSTFLQSVEVYDPKTDSWKYVAPMNVMRSRAALVANMGKLWAIGGYDGISNLSTVEVYDPETDAWSFASSMYAHEGGVGVGVITL</sequence>
<dbReference type="PANTHER" id="PTHR24412:SF497">
    <property type="entry name" value="KELCH-LIKE PROTEIN 18"/>
    <property type="match status" value="1"/>
</dbReference>
<dbReference type="Pfam" id="PF07707">
    <property type="entry name" value="BACK"/>
    <property type="match status" value="1"/>
</dbReference>
<dbReference type="KEGG" id="nvi:100114147"/>
<dbReference type="Pfam" id="PF00651">
    <property type="entry name" value="BTB"/>
    <property type="match status" value="1"/>
</dbReference>
<feature type="region of interest" description="Disordered" evidence="4">
    <location>
        <begin position="1"/>
        <end position="96"/>
    </location>
</feature>
<evidence type="ECO:0000256" key="3">
    <source>
        <dbReference type="ARBA" id="ARBA00023203"/>
    </source>
</evidence>
<evidence type="ECO:0000259" key="5">
    <source>
        <dbReference type="PROSITE" id="PS50097"/>
    </source>
</evidence>
<dbReference type="InterPro" id="IPR011705">
    <property type="entry name" value="BACK"/>
</dbReference>
<dbReference type="SMART" id="SM00875">
    <property type="entry name" value="BACK"/>
    <property type="match status" value="1"/>
</dbReference>
<dbReference type="SUPFAM" id="SSF117281">
    <property type="entry name" value="Kelch motif"/>
    <property type="match status" value="2"/>
</dbReference>
<dbReference type="EnsemblMetazoa" id="XM_031921576">
    <property type="protein sequence ID" value="XP_031777436"/>
    <property type="gene ID" value="LOC100114147"/>
</dbReference>
<name>A0A7M7Q053_NASVI</name>
<dbReference type="SUPFAM" id="SSF54695">
    <property type="entry name" value="POZ domain"/>
    <property type="match status" value="1"/>
</dbReference>
<dbReference type="EnsemblMetazoa" id="XM_031921578">
    <property type="protein sequence ID" value="XP_031777438"/>
    <property type="gene ID" value="LOC100114147"/>
</dbReference>
<dbReference type="GeneID" id="100114147"/>
<dbReference type="SMART" id="SM00225">
    <property type="entry name" value="BTB"/>
    <property type="match status" value="1"/>
</dbReference>
<dbReference type="InterPro" id="IPR006652">
    <property type="entry name" value="Kelch_1"/>
</dbReference>
<dbReference type="SMART" id="SM00612">
    <property type="entry name" value="Kelch"/>
    <property type="match status" value="6"/>
</dbReference>
<dbReference type="SMR" id="A0A7M7Q053"/>
<keyword evidence="2" id="KW-0677">Repeat</keyword>
<dbReference type="EnsemblMetazoa" id="XM_031921577">
    <property type="protein sequence ID" value="XP_031777437"/>
    <property type="gene ID" value="LOC100114147"/>
</dbReference>
<reference evidence="6" key="1">
    <citation type="submission" date="2021-01" db="UniProtKB">
        <authorList>
            <consortium name="EnsemblMetazoa"/>
        </authorList>
    </citation>
    <scope>IDENTIFICATION</scope>
</reference>
<dbReference type="PROSITE" id="PS50097">
    <property type="entry name" value="BTB"/>
    <property type="match status" value="1"/>
</dbReference>
<feature type="compositionally biased region" description="Basic and acidic residues" evidence="4">
    <location>
        <begin position="1"/>
        <end position="12"/>
    </location>
</feature>
<evidence type="ECO:0000256" key="2">
    <source>
        <dbReference type="ARBA" id="ARBA00022737"/>
    </source>
</evidence>
<dbReference type="CTD" id="23276"/>
<dbReference type="RefSeq" id="XP_031777438.1">
    <property type="nucleotide sequence ID" value="XM_031921578.1"/>
</dbReference>
<dbReference type="OrthoDB" id="45365at2759"/>
<dbReference type="Gene3D" id="2.120.10.80">
    <property type="entry name" value="Kelch-type beta propeller"/>
    <property type="match status" value="1"/>
</dbReference>
<dbReference type="InParanoid" id="A0A7M7Q053"/>
<accession>A0A7M7Q053</accession>
<dbReference type="InterPro" id="IPR000210">
    <property type="entry name" value="BTB/POZ_dom"/>
</dbReference>
<evidence type="ECO:0000313" key="6">
    <source>
        <dbReference type="EnsemblMetazoa" id="XP_031777437"/>
    </source>
</evidence>
<evidence type="ECO:0000313" key="7">
    <source>
        <dbReference type="Proteomes" id="UP000002358"/>
    </source>
</evidence>
<keyword evidence="3" id="KW-0009">Actin-binding</keyword>
<dbReference type="FunFam" id="1.25.40.420:FF:000001">
    <property type="entry name" value="Kelch-like family member 12"/>
    <property type="match status" value="1"/>
</dbReference>
<dbReference type="PANTHER" id="PTHR24412">
    <property type="entry name" value="KELCH PROTEIN"/>
    <property type="match status" value="1"/>
</dbReference>
<evidence type="ECO:0000256" key="4">
    <source>
        <dbReference type="SAM" id="MobiDB-lite"/>
    </source>
</evidence>
<dbReference type="Gene3D" id="3.30.710.10">
    <property type="entry name" value="Potassium Channel Kv1.1, Chain A"/>
    <property type="match status" value="1"/>
</dbReference>
<dbReference type="Pfam" id="PF24681">
    <property type="entry name" value="Kelch_KLHDC2_KLHL20_DRC7"/>
    <property type="match status" value="1"/>
</dbReference>
<protein>
    <recommendedName>
        <fullName evidence="5">BTB domain-containing protein</fullName>
    </recommendedName>
</protein>
<dbReference type="GO" id="GO:0003779">
    <property type="term" value="F:actin binding"/>
    <property type="evidence" value="ECO:0007669"/>
    <property type="project" value="UniProtKB-KW"/>
</dbReference>
<proteinExistence type="predicted"/>
<dbReference type="RefSeq" id="XP_031777437.1">
    <property type="nucleotide sequence ID" value="XM_031921577.1"/>
</dbReference>
<dbReference type="Gene3D" id="1.25.40.420">
    <property type="match status" value="1"/>
</dbReference>
<dbReference type="InterPro" id="IPR030603">
    <property type="entry name" value="KLHL18_BTB/POZ"/>
</dbReference>
<keyword evidence="1" id="KW-0880">Kelch repeat</keyword>
<dbReference type="InterPro" id="IPR015915">
    <property type="entry name" value="Kelch-typ_b-propeller"/>
</dbReference>
<dbReference type="RefSeq" id="XP_031777436.1">
    <property type="nucleotide sequence ID" value="XM_031921576.1"/>
</dbReference>
<dbReference type="Pfam" id="PF01344">
    <property type="entry name" value="Kelch_1"/>
    <property type="match status" value="2"/>
</dbReference>
<feature type="compositionally biased region" description="Basic and acidic residues" evidence="4">
    <location>
        <begin position="84"/>
        <end position="96"/>
    </location>
</feature>
<feature type="compositionally biased region" description="Low complexity" evidence="4">
    <location>
        <begin position="45"/>
        <end position="79"/>
    </location>
</feature>
<feature type="domain" description="BTB" evidence="5">
    <location>
        <begin position="164"/>
        <end position="231"/>
    </location>
</feature>
<organism evidence="6 7">
    <name type="scientific">Nasonia vitripennis</name>
    <name type="common">Parasitic wasp</name>
    <dbReference type="NCBI Taxonomy" id="7425"/>
    <lineage>
        <taxon>Eukaryota</taxon>
        <taxon>Metazoa</taxon>
        <taxon>Ecdysozoa</taxon>
        <taxon>Arthropoda</taxon>
        <taxon>Hexapoda</taxon>
        <taxon>Insecta</taxon>
        <taxon>Pterygota</taxon>
        <taxon>Neoptera</taxon>
        <taxon>Endopterygota</taxon>
        <taxon>Hymenoptera</taxon>
        <taxon>Apocrita</taxon>
        <taxon>Proctotrupomorpha</taxon>
        <taxon>Chalcidoidea</taxon>
        <taxon>Pteromalidae</taxon>
        <taxon>Pteromalinae</taxon>
        <taxon>Nasonia</taxon>
    </lineage>
</organism>
<dbReference type="CDD" id="cd18247">
    <property type="entry name" value="BTB_POZ_KLHL18"/>
    <property type="match status" value="1"/>
</dbReference>
<dbReference type="Proteomes" id="UP000002358">
    <property type="component" value="Unassembled WGS sequence"/>
</dbReference>
<dbReference type="InterPro" id="IPR011333">
    <property type="entry name" value="SKP1/BTB/POZ_sf"/>
</dbReference>
<keyword evidence="7" id="KW-1185">Reference proteome</keyword>